<protein>
    <submittedName>
        <fullName evidence="1">Uncharacterized protein</fullName>
    </submittedName>
</protein>
<gene>
    <name evidence="1" type="ORF">MAR_025454</name>
</gene>
<reference evidence="1" key="1">
    <citation type="submission" date="2022-11" db="EMBL/GenBank/DDBJ databases">
        <title>Centuries of genome instability and evolution in soft-shell clam transmissible cancer (bioRxiv).</title>
        <authorList>
            <person name="Hart S.F.M."/>
            <person name="Yonemitsu M.A."/>
            <person name="Giersch R.M."/>
            <person name="Beal B.F."/>
            <person name="Arriagada G."/>
            <person name="Davis B.W."/>
            <person name="Ostrander E.A."/>
            <person name="Goff S.P."/>
            <person name="Metzger M.J."/>
        </authorList>
    </citation>
    <scope>NUCLEOTIDE SEQUENCE</scope>
    <source>
        <strain evidence="1">MELC-2E11</strain>
        <tissue evidence="1">Siphon/mantle</tissue>
    </source>
</reference>
<evidence type="ECO:0000313" key="2">
    <source>
        <dbReference type="Proteomes" id="UP001164746"/>
    </source>
</evidence>
<proteinExistence type="predicted"/>
<dbReference type="EMBL" id="CP111019">
    <property type="protein sequence ID" value="WAR11274.1"/>
    <property type="molecule type" value="Genomic_DNA"/>
</dbReference>
<sequence length="244" mass="26941">MDAIFNLTMSGNETQTSIFSLESATVDKGACICQGILQTTASITLKMFPSGDMLQTQKVSMTPLFYFNTRKHFNTSGDPTMIKLTTGDIPIATTCSTDMSTVRPVPTDNYAVTFYVNSYATFYINDDLTSNTNQDNLESYSLNEPFPTTHKYDLCNGMYCCVILKGNFSFTIPYEMENNKTSTLMIVVPDNAMVTGTCNLNNSNTAQEIDIDFFDGWKLSVVILESRANGEELQAGVDEGAAQF</sequence>
<dbReference type="Proteomes" id="UP001164746">
    <property type="component" value="Chromosome 8"/>
</dbReference>
<keyword evidence="2" id="KW-1185">Reference proteome</keyword>
<name>A0ABY7EQP4_MYAAR</name>
<organism evidence="1 2">
    <name type="scientific">Mya arenaria</name>
    <name type="common">Soft-shell clam</name>
    <dbReference type="NCBI Taxonomy" id="6604"/>
    <lineage>
        <taxon>Eukaryota</taxon>
        <taxon>Metazoa</taxon>
        <taxon>Spiralia</taxon>
        <taxon>Lophotrochozoa</taxon>
        <taxon>Mollusca</taxon>
        <taxon>Bivalvia</taxon>
        <taxon>Autobranchia</taxon>
        <taxon>Heteroconchia</taxon>
        <taxon>Euheterodonta</taxon>
        <taxon>Imparidentia</taxon>
        <taxon>Neoheterodontei</taxon>
        <taxon>Myida</taxon>
        <taxon>Myoidea</taxon>
        <taxon>Myidae</taxon>
        <taxon>Mya</taxon>
    </lineage>
</organism>
<accession>A0ABY7EQP4</accession>
<evidence type="ECO:0000313" key="1">
    <source>
        <dbReference type="EMBL" id="WAR11274.1"/>
    </source>
</evidence>
<dbReference type="Gene3D" id="2.40.160.110">
    <property type="match status" value="1"/>
</dbReference>